<evidence type="ECO:0000313" key="1">
    <source>
        <dbReference type="EMBL" id="ABL64230.1"/>
    </source>
</evidence>
<reference evidence="1 2" key="1">
    <citation type="submission" date="2006-12" db="EMBL/GenBank/DDBJ databases">
        <title>Complete sequence of Chlorobium phaeobacteroides DSM 266.</title>
        <authorList>
            <consortium name="US DOE Joint Genome Institute"/>
            <person name="Copeland A."/>
            <person name="Lucas S."/>
            <person name="Lapidus A."/>
            <person name="Barry K."/>
            <person name="Detter J.C."/>
            <person name="Glavina del Rio T."/>
            <person name="Hammon N."/>
            <person name="Israni S."/>
            <person name="Pitluck S."/>
            <person name="Goltsman E."/>
            <person name="Schmutz J."/>
            <person name="Larimer F."/>
            <person name="Land M."/>
            <person name="Hauser L."/>
            <person name="Mikhailova N."/>
            <person name="Li T."/>
            <person name="Overmann J."/>
            <person name="Bryant D.A."/>
            <person name="Richardson P."/>
        </authorList>
    </citation>
    <scope>NUCLEOTIDE SEQUENCE [LARGE SCALE GENOMIC DNA]</scope>
    <source>
        <strain evidence="1 2">DSM 266</strain>
    </source>
</reference>
<evidence type="ECO:0000313" key="2">
    <source>
        <dbReference type="Proteomes" id="UP000008701"/>
    </source>
</evidence>
<organism evidence="1 2">
    <name type="scientific">Chlorobium phaeobacteroides (strain DSM 266 / SMG 266 / 2430)</name>
    <dbReference type="NCBI Taxonomy" id="290317"/>
    <lineage>
        <taxon>Bacteria</taxon>
        <taxon>Pseudomonadati</taxon>
        <taxon>Chlorobiota</taxon>
        <taxon>Chlorobiia</taxon>
        <taxon>Chlorobiales</taxon>
        <taxon>Chlorobiaceae</taxon>
        <taxon>Chlorobium/Pelodictyon group</taxon>
        <taxon>Chlorobium</taxon>
    </lineage>
</organism>
<dbReference type="STRING" id="290317.Cpha266_0163"/>
<dbReference type="AlphaFoldDB" id="A1BCV3"/>
<dbReference type="HOGENOM" id="CLU_2477729_0_0_10"/>
<proteinExistence type="predicted"/>
<dbReference type="EMBL" id="CP000492">
    <property type="protein sequence ID" value="ABL64230.1"/>
    <property type="molecule type" value="Genomic_DNA"/>
</dbReference>
<sequence length="87" mass="9840" precursor="true">MIEKRKNKPNQTETISSILFSASASTDFTNSRAKENPFIPTVNNVNNRYAIAQHQMAQEALSFQYRSSPDCFIKAVSVACRIRELLT</sequence>
<keyword evidence="2" id="KW-1185">Reference proteome</keyword>
<accession>A1BCV3</accession>
<protein>
    <submittedName>
        <fullName evidence="1">Uncharacterized protein</fullName>
    </submittedName>
</protein>
<dbReference type="Proteomes" id="UP000008701">
    <property type="component" value="Chromosome"/>
</dbReference>
<name>A1BCV3_CHLPD</name>
<gene>
    <name evidence="1" type="ordered locus">Cpha266_0163</name>
</gene>
<dbReference type="KEGG" id="cph:Cpha266_0163"/>